<feature type="chain" id="PRO_5036210230" evidence="4">
    <location>
        <begin position="20"/>
        <end position="173"/>
    </location>
</feature>
<keyword evidence="4" id="KW-0732">Signal</keyword>
<dbReference type="PRINTS" id="PR00947">
    <property type="entry name" value="CUTICLE"/>
</dbReference>
<dbReference type="PROSITE" id="PS51155">
    <property type="entry name" value="CHIT_BIND_RR_2"/>
    <property type="match status" value="1"/>
</dbReference>
<dbReference type="InterPro" id="IPR051217">
    <property type="entry name" value="Insect_Cuticle_Struc_Prot"/>
</dbReference>
<protein>
    <submittedName>
        <fullName evidence="5">Uncharacterized protein</fullName>
    </submittedName>
</protein>
<dbReference type="OrthoDB" id="6346044at2759"/>
<evidence type="ECO:0000256" key="2">
    <source>
        <dbReference type="PROSITE-ProRule" id="PRU00497"/>
    </source>
</evidence>
<dbReference type="InterPro" id="IPR000618">
    <property type="entry name" value="Insect_cuticle"/>
</dbReference>
<feature type="region of interest" description="Disordered" evidence="3">
    <location>
        <begin position="126"/>
        <end position="173"/>
    </location>
</feature>
<name>A0A7R9BTQ8_9CRUS</name>
<keyword evidence="1 2" id="KW-0193">Cuticle</keyword>
<organism evidence="5">
    <name type="scientific">Notodromas monacha</name>
    <dbReference type="NCBI Taxonomy" id="399045"/>
    <lineage>
        <taxon>Eukaryota</taxon>
        <taxon>Metazoa</taxon>
        <taxon>Ecdysozoa</taxon>
        <taxon>Arthropoda</taxon>
        <taxon>Crustacea</taxon>
        <taxon>Oligostraca</taxon>
        <taxon>Ostracoda</taxon>
        <taxon>Podocopa</taxon>
        <taxon>Podocopida</taxon>
        <taxon>Cypridocopina</taxon>
        <taxon>Cypridoidea</taxon>
        <taxon>Cyprididae</taxon>
        <taxon>Notodromas</taxon>
    </lineage>
</organism>
<dbReference type="PANTHER" id="PTHR12236">
    <property type="entry name" value="STRUCTURAL CONTITUENT OF CUTICLE"/>
    <property type="match status" value="1"/>
</dbReference>
<dbReference type="AlphaFoldDB" id="A0A7R9BTQ8"/>
<feature type="compositionally biased region" description="Polar residues" evidence="3">
    <location>
        <begin position="155"/>
        <end position="167"/>
    </location>
</feature>
<evidence type="ECO:0000313" key="6">
    <source>
        <dbReference type="Proteomes" id="UP000678499"/>
    </source>
</evidence>
<evidence type="ECO:0000313" key="5">
    <source>
        <dbReference type="EMBL" id="CAD7280388.1"/>
    </source>
</evidence>
<evidence type="ECO:0000256" key="3">
    <source>
        <dbReference type="SAM" id="MobiDB-lite"/>
    </source>
</evidence>
<accession>A0A7R9BTQ8</accession>
<dbReference type="Proteomes" id="UP000678499">
    <property type="component" value="Unassembled WGS sequence"/>
</dbReference>
<proteinExistence type="predicted"/>
<evidence type="ECO:0000256" key="1">
    <source>
        <dbReference type="ARBA" id="ARBA00022460"/>
    </source>
</evidence>
<dbReference type="GO" id="GO:0042302">
    <property type="term" value="F:structural constituent of cuticle"/>
    <property type="evidence" value="ECO:0007669"/>
    <property type="project" value="UniProtKB-UniRule"/>
</dbReference>
<feature type="signal peptide" evidence="4">
    <location>
        <begin position="1"/>
        <end position="19"/>
    </location>
</feature>
<sequence>MSPIIAVIAVLCFAATSEAAKLAARAERDAPSPKYRPSPQAYEIPLKDLDGDGYANEKLELEPDALLPINYQFSYNVEDGEIGNYQTRSEVRDGLETFGEYSYIDPNGVLRTVKYTSHPVNGYEAKEYEQQTQIIPKPPKKHEKDAYGRHVKPQEQYNKPPQEQYNKPPQYRA</sequence>
<dbReference type="Pfam" id="PF00379">
    <property type="entry name" value="Chitin_bind_4"/>
    <property type="match status" value="1"/>
</dbReference>
<keyword evidence="6" id="KW-1185">Reference proteome</keyword>
<dbReference type="PANTHER" id="PTHR12236:SF18">
    <property type="entry name" value="CUTICULAR PROTEIN 66D"/>
    <property type="match status" value="1"/>
</dbReference>
<dbReference type="GO" id="GO:0031012">
    <property type="term" value="C:extracellular matrix"/>
    <property type="evidence" value="ECO:0007669"/>
    <property type="project" value="TreeGrafter"/>
</dbReference>
<reference evidence="5" key="1">
    <citation type="submission" date="2020-11" db="EMBL/GenBank/DDBJ databases">
        <authorList>
            <person name="Tran Van P."/>
        </authorList>
    </citation>
    <scope>NUCLEOTIDE SEQUENCE</scope>
</reference>
<dbReference type="EMBL" id="CAJPEX010002134">
    <property type="protein sequence ID" value="CAG0920540.1"/>
    <property type="molecule type" value="Genomic_DNA"/>
</dbReference>
<gene>
    <name evidence="5" type="ORF">NMOB1V02_LOCUS8048</name>
</gene>
<dbReference type="GO" id="GO:0005615">
    <property type="term" value="C:extracellular space"/>
    <property type="evidence" value="ECO:0007669"/>
    <property type="project" value="TreeGrafter"/>
</dbReference>
<dbReference type="EMBL" id="OA884171">
    <property type="protein sequence ID" value="CAD7280388.1"/>
    <property type="molecule type" value="Genomic_DNA"/>
</dbReference>
<evidence type="ECO:0000256" key="4">
    <source>
        <dbReference type="SAM" id="SignalP"/>
    </source>
</evidence>